<dbReference type="AlphaFoldDB" id="A0AAP4E8M8"/>
<comment type="caution">
    <text evidence="1">The sequence shown here is derived from an EMBL/GenBank/DDBJ whole genome shotgun (WGS) entry which is preliminary data.</text>
</comment>
<gene>
    <name evidence="1" type="ORF">QDS18_06430</name>
</gene>
<name>A0AAP4E8M8_PAEPO</name>
<proteinExistence type="predicted"/>
<organism evidence="1 2">
    <name type="scientific">Paenibacillus polymyxa</name>
    <name type="common">Bacillus polymyxa</name>
    <dbReference type="NCBI Taxonomy" id="1406"/>
    <lineage>
        <taxon>Bacteria</taxon>
        <taxon>Bacillati</taxon>
        <taxon>Bacillota</taxon>
        <taxon>Bacilli</taxon>
        <taxon>Bacillales</taxon>
        <taxon>Paenibacillaceae</taxon>
        <taxon>Paenibacillus</taxon>
    </lineage>
</organism>
<dbReference type="Proteomes" id="UP001229409">
    <property type="component" value="Unassembled WGS sequence"/>
</dbReference>
<dbReference type="RefSeq" id="WP_279832329.1">
    <property type="nucleotide sequence ID" value="NZ_JARVWT010000002.1"/>
</dbReference>
<evidence type="ECO:0000313" key="2">
    <source>
        <dbReference type="Proteomes" id="UP001229409"/>
    </source>
</evidence>
<evidence type="ECO:0000313" key="1">
    <source>
        <dbReference type="EMBL" id="MDH2330497.1"/>
    </source>
</evidence>
<protein>
    <submittedName>
        <fullName evidence="1">Uncharacterized protein</fullName>
    </submittedName>
</protein>
<accession>A0AAP4E8M8</accession>
<sequence length="50" mass="5760">MEEKILDIIFNSSPDQYLALRNKISELNDVSFKDFVSTLDRLIELGGEEL</sequence>
<dbReference type="EMBL" id="JARVWT010000002">
    <property type="protein sequence ID" value="MDH2330497.1"/>
    <property type="molecule type" value="Genomic_DNA"/>
</dbReference>
<reference evidence="1" key="1">
    <citation type="submission" date="2023-04" db="EMBL/GenBank/DDBJ databases">
        <title>Uncovering the Secrets of Slow-Growing Bacteria in Tropical Savanna Soil through Cultivation and Genomic Analysis.</title>
        <authorList>
            <person name="Goncalves O.S."/>
            <person name="Santana M.F."/>
        </authorList>
    </citation>
    <scope>NUCLEOTIDE SEQUENCE</scope>
    <source>
        <strain evidence="1">ANTI</strain>
    </source>
</reference>